<dbReference type="KEGG" id="ccah:DWG20_13660"/>
<evidence type="ECO:0000313" key="3">
    <source>
        <dbReference type="Proteomes" id="UP000254537"/>
    </source>
</evidence>
<dbReference type="AlphaFoldDB" id="A0A345Y8Y8"/>
<accession>A0A345Y8Y8</accession>
<dbReference type="Pfam" id="PF01497">
    <property type="entry name" value="Peripla_BP_2"/>
    <property type="match status" value="1"/>
</dbReference>
<dbReference type="PANTHER" id="PTHR30535:SF34">
    <property type="entry name" value="MOLYBDATE-BINDING PROTEIN MOLA"/>
    <property type="match status" value="1"/>
</dbReference>
<organism evidence="2 3">
    <name type="scientific">Crenobacter cavernae</name>
    <dbReference type="NCBI Taxonomy" id="2290923"/>
    <lineage>
        <taxon>Bacteria</taxon>
        <taxon>Pseudomonadati</taxon>
        <taxon>Pseudomonadota</taxon>
        <taxon>Betaproteobacteria</taxon>
        <taxon>Neisseriales</taxon>
        <taxon>Neisseriaceae</taxon>
        <taxon>Crenobacter</taxon>
    </lineage>
</organism>
<dbReference type="PANTHER" id="PTHR30535">
    <property type="entry name" value="VITAMIN B12-BINDING PROTEIN"/>
    <property type="match status" value="1"/>
</dbReference>
<dbReference type="SUPFAM" id="SSF53807">
    <property type="entry name" value="Helical backbone' metal receptor"/>
    <property type="match status" value="1"/>
</dbReference>
<protein>
    <submittedName>
        <fullName evidence="2">Cobalamin-binding protein</fullName>
    </submittedName>
</protein>
<dbReference type="OrthoDB" id="9775594at2"/>
<sequence>MRRNKAIDFAGKRAKTRQTSVCRPGTIDARRLFSLPTPSWSHAELQCASFRASTRPHPRRPRLSHYRRIACLSTEAVETLYLLGAEDRIAGISGFTVYPPEARRDKPKISGFSSGKLERILAVEPDLVIAFSDMQAELARELIKAGLEVHVFNQRTLAGILNMVSTLGALVDRSAEAAALSAKLAARIDEAREQAAPVSRRPGIYFEEWDEPLISGVGWVSELIVAAGGVDVFAETAHHASASERIIADPAEVVRRAPDIVVGSWCGKKFRPESLAERAGWEGIPALQNGHVLEIKSADILSPGPSAILRGLPQLQAAVARWRAAQ</sequence>
<dbReference type="EMBL" id="CP031337">
    <property type="protein sequence ID" value="AXK40390.1"/>
    <property type="molecule type" value="Genomic_DNA"/>
</dbReference>
<evidence type="ECO:0000313" key="2">
    <source>
        <dbReference type="EMBL" id="AXK40390.1"/>
    </source>
</evidence>
<dbReference type="Gene3D" id="3.40.50.1980">
    <property type="entry name" value="Nitrogenase molybdenum iron protein domain"/>
    <property type="match status" value="2"/>
</dbReference>
<name>A0A345Y8Y8_9NEIS</name>
<feature type="domain" description="Fe/B12 periplasmic-binding" evidence="1">
    <location>
        <begin position="68"/>
        <end position="323"/>
    </location>
</feature>
<reference evidence="2 3" key="1">
    <citation type="submission" date="2018-07" db="EMBL/GenBank/DDBJ databases">
        <title>Crenobacter cavernae sp. nov., isolated from a karst cave.</title>
        <authorList>
            <person name="Zhu H."/>
        </authorList>
    </citation>
    <scope>NUCLEOTIDE SEQUENCE [LARGE SCALE GENOMIC DNA]</scope>
    <source>
        <strain evidence="2 3">K1W11S-77</strain>
    </source>
</reference>
<evidence type="ECO:0000259" key="1">
    <source>
        <dbReference type="PROSITE" id="PS50983"/>
    </source>
</evidence>
<dbReference type="GO" id="GO:0071281">
    <property type="term" value="P:cellular response to iron ion"/>
    <property type="evidence" value="ECO:0007669"/>
    <property type="project" value="TreeGrafter"/>
</dbReference>
<dbReference type="InterPro" id="IPR050902">
    <property type="entry name" value="ABC_Transporter_SBP"/>
</dbReference>
<dbReference type="InterPro" id="IPR002491">
    <property type="entry name" value="ABC_transptr_periplasmic_BD"/>
</dbReference>
<proteinExistence type="predicted"/>
<dbReference type="Proteomes" id="UP000254537">
    <property type="component" value="Chromosome"/>
</dbReference>
<dbReference type="PROSITE" id="PS50983">
    <property type="entry name" value="FE_B12_PBP"/>
    <property type="match status" value="1"/>
</dbReference>
<gene>
    <name evidence="2" type="ORF">DWG20_13660</name>
</gene>